<dbReference type="AlphaFoldDB" id="A0A173W247"/>
<evidence type="ECO:0000313" key="1">
    <source>
        <dbReference type="EMBL" id="CUN32308.1"/>
    </source>
</evidence>
<proteinExistence type="predicted"/>
<dbReference type="STRING" id="166486.ERS852572_03873"/>
<reference evidence="1 2" key="1">
    <citation type="submission" date="2015-09" db="EMBL/GenBank/DDBJ databases">
        <authorList>
            <consortium name="Pathogen Informatics"/>
        </authorList>
    </citation>
    <scope>NUCLEOTIDE SEQUENCE [LARGE SCALE GENOMIC DNA]</scope>
    <source>
        <strain evidence="1 2">2789STDY5834960</strain>
    </source>
</reference>
<accession>A0A173W247</accession>
<protein>
    <submittedName>
        <fullName evidence="1">Uncharacterized protein</fullName>
    </submittedName>
</protein>
<gene>
    <name evidence="1" type="ORF">ERS852572_03873</name>
</gene>
<name>A0A173W247_9FIRM</name>
<dbReference type="Proteomes" id="UP000095350">
    <property type="component" value="Unassembled WGS sequence"/>
</dbReference>
<sequence>MPMRGMGGARQHYVEYDFKENVLAPLDEVKVVDGKVVPKKIEYTMMEK</sequence>
<dbReference type="PaxDb" id="166486-ERS852572_03873"/>
<evidence type="ECO:0000313" key="2">
    <source>
        <dbReference type="Proteomes" id="UP000095350"/>
    </source>
</evidence>
<dbReference type="EMBL" id="CYXZ01000058">
    <property type="protein sequence ID" value="CUN32308.1"/>
    <property type="molecule type" value="Genomic_DNA"/>
</dbReference>
<organism evidence="1 2">
    <name type="scientific">Roseburia intestinalis</name>
    <dbReference type="NCBI Taxonomy" id="166486"/>
    <lineage>
        <taxon>Bacteria</taxon>
        <taxon>Bacillati</taxon>
        <taxon>Bacillota</taxon>
        <taxon>Clostridia</taxon>
        <taxon>Lachnospirales</taxon>
        <taxon>Lachnospiraceae</taxon>
        <taxon>Roseburia</taxon>
    </lineage>
</organism>